<reference evidence="2" key="1">
    <citation type="journal article" date="2019" name="Syst. Appl. Microbiol.">
        <title>Flavobacterium circumlabens sp. nov. and Flavobacterium cupreum sp. nov., two psychrotrophic species isolated from Antarctic environmental samples.</title>
        <authorList>
            <person name="Kralova S."/>
            <person name="Busse H.-J."/>
            <person name="Svec P."/>
            <person name="Maslanova I."/>
            <person name="Stankova E."/>
            <person name="Bartak M."/>
            <person name="Sedlacek I."/>
        </authorList>
    </citation>
    <scope>NUCLEOTIDE SEQUENCE [LARGE SCALE GENOMIC DNA]</scope>
    <source>
        <strain evidence="2">CCM 8825</strain>
    </source>
</reference>
<keyword evidence="2" id="KW-1185">Reference proteome</keyword>
<dbReference type="InterPro" id="IPR029058">
    <property type="entry name" value="AB_hydrolase_fold"/>
</dbReference>
<dbReference type="AlphaFoldDB" id="A0A434ABL9"/>
<evidence type="ECO:0000313" key="2">
    <source>
        <dbReference type="Proteomes" id="UP000288102"/>
    </source>
</evidence>
<comment type="caution">
    <text evidence="1">The sequence shown here is derived from an EMBL/GenBank/DDBJ whole genome shotgun (WGS) entry which is preliminary data.</text>
</comment>
<accession>A0A434ABL9</accession>
<dbReference type="Gene3D" id="3.40.50.1820">
    <property type="entry name" value="alpha/beta hydrolase"/>
    <property type="match status" value="1"/>
</dbReference>
<dbReference type="SUPFAM" id="SSF53474">
    <property type="entry name" value="alpha/beta-Hydrolases"/>
    <property type="match status" value="1"/>
</dbReference>
<dbReference type="Proteomes" id="UP000288102">
    <property type="component" value="Unassembled WGS sequence"/>
</dbReference>
<dbReference type="EMBL" id="QWDM01000002">
    <property type="protein sequence ID" value="RUT71761.1"/>
    <property type="molecule type" value="Genomic_DNA"/>
</dbReference>
<sequence>MYFFYFSVMKNAVYSLLFLLVTVFGYTQDKPLLPTGVIIDSVKVAAAPTESYAIYFPKKYDGKTPLAVVFIFEPAARGREGIAPFIPAAETYQYILVCSNTLKNGSTQNNIGIANRLFDAVLENYTIDTSQLYIAGFSGGARLASYFGISTGVFQGVIACGASFNDMDKFIPPSNNFSYVGMVGDRDMNYLEMTENKTWLDNAKIVNTLFIAHYEHAWPKPSQMLRAFDWLELQAYRKNIRPKNDTVLKRIYDSNMRIADSLKANNEMILSVNAYERGITFLNTTDDNFIRAKISEIKKSKPYKEETAKTEKIKVLENEILDKLWHRFDQELKSAKPVTNFKFWKSEINDLNVMKADDNNPLTQNMAVRILNWFQVSVYETGQEYKRNQQNDKFAYCQELYKMITETN</sequence>
<protein>
    <recommendedName>
        <fullName evidence="3">Phospholipase/carboxylesterase/thioesterase domain-containing protein</fullName>
    </recommendedName>
</protein>
<name>A0A434ABL9_9FLAO</name>
<proteinExistence type="predicted"/>
<organism evidence="1 2">
    <name type="scientific">Flavobacterium cupreum</name>
    <dbReference type="NCBI Taxonomy" id="2133766"/>
    <lineage>
        <taxon>Bacteria</taxon>
        <taxon>Pseudomonadati</taxon>
        <taxon>Bacteroidota</taxon>
        <taxon>Flavobacteriia</taxon>
        <taxon>Flavobacteriales</taxon>
        <taxon>Flavobacteriaceae</taxon>
        <taxon>Flavobacterium</taxon>
    </lineage>
</organism>
<gene>
    <name evidence="1" type="ORF">D0817_03490</name>
</gene>
<evidence type="ECO:0000313" key="1">
    <source>
        <dbReference type="EMBL" id="RUT71761.1"/>
    </source>
</evidence>
<evidence type="ECO:0008006" key="3">
    <source>
        <dbReference type="Google" id="ProtNLM"/>
    </source>
</evidence>